<evidence type="ECO:0000313" key="2">
    <source>
        <dbReference type="EMBL" id="HIX95177.1"/>
    </source>
</evidence>
<organism evidence="2 3">
    <name type="scientific">Candidatus Gemmiger excrementipullorum</name>
    <dbReference type="NCBI Taxonomy" id="2838610"/>
    <lineage>
        <taxon>Bacteria</taxon>
        <taxon>Bacillati</taxon>
        <taxon>Bacillota</taxon>
        <taxon>Clostridia</taxon>
        <taxon>Eubacteriales</taxon>
        <taxon>Gemmiger</taxon>
    </lineage>
</organism>
<dbReference type="SUPFAM" id="SSF53448">
    <property type="entry name" value="Nucleotide-diphospho-sugar transferases"/>
    <property type="match status" value="1"/>
</dbReference>
<dbReference type="Proteomes" id="UP000886751">
    <property type="component" value="Unassembled WGS sequence"/>
</dbReference>
<evidence type="ECO:0000313" key="3">
    <source>
        <dbReference type="Proteomes" id="UP000886751"/>
    </source>
</evidence>
<dbReference type="EMBL" id="DXEI01000103">
    <property type="protein sequence ID" value="HIX95177.1"/>
    <property type="molecule type" value="Genomic_DNA"/>
</dbReference>
<evidence type="ECO:0000259" key="1">
    <source>
        <dbReference type="Pfam" id="PF12804"/>
    </source>
</evidence>
<dbReference type="GO" id="GO:0016779">
    <property type="term" value="F:nucleotidyltransferase activity"/>
    <property type="evidence" value="ECO:0007669"/>
    <property type="project" value="UniProtKB-ARBA"/>
</dbReference>
<proteinExistence type="predicted"/>
<dbReference type="InterPro" id="IPR029044">
    <property type="entry name" value="Nucleotide-diphossugar_trans"/>
</dbReference>
<comment type="caution">
    <text evidence="2">The sequence shown here is derived from an EMBL/GenBank/DDBJ whole genome shotgun (WGS) entry which is preliminary data.</text>
</comment>
<dbReference type="AlphaFoldDB" id="A0A9D1Y1S7"/>
<keyword evidence="2" id="KW-0808">Transferase</keyword>
<dbReference type="Pfam" id="PF12804">
    <property type="entry name" value="NTP_transf_3"/>
    <property type="match status" value="1"/>
</dbReference>
<sequence>MPKLHLILPMAGRGSRFFENGFVCPKPLIEIHGKPFFYWAARSIEKFVDCADVTFVVLEEHIREFAIDQKIRACWPAARIVALPEVTTGAAVTALKGAEGLPGGEPLLFNDCDHLFLCRAFYDFCAAGAFAAGPAGALLTFASDSPAYSYLQYGPDGNVCRTVEKQVVSRDAICGAYYFKDKETYAAACAEYLHACEYKEFFVSGIYNVLAQHGAAVRGFATDLHLPFGTPDEYRAAEAPQNDAAFAALE</sequence>
<protein>
    <submittedName>
        <fullName evidence="2">NTP transferase domain-containing protein</fullName>
    </submittedName>
</protein>
<dbReference type="InterPro" id="IPR025877">
    <property type="entry name" value="MobA-like_NTP_Trfase"/>
</dbReference>
<accession>A0A9D1Y1S7</accession>
<reference evidence="2" key="2">
    <citation type="submission" date="2021-04" db="EMBL/GenBank/DDBJ databases">
        <authorList>
            <person name="Gilroy R."/>
        </authorList>
    </citation>
    <scope>NUCLEOTIDE SEQUENCE</scope>
    <source>
        <strain evidence="2">ChiHecec2B26-7398</strain>
    </source>
</reference>
<feature type="domain" description="MobA-like NTP transferase" evidence="1">
    <location>
        <begin position="10"/>
        <end position="137"/>
    </location>
</feature>
<dbReference type="Gene3D" id="3.90.550.10">
    <property type="entry name" value="Spore Coat Polysaccharide Biosynthesis Protein SpsA, Chain A"/>
    <property type="match status" value="1"/>
</dbReference>
<gene>
    <name evidence="2" type="ORF">H9846_06940</name>
</gene>
<name>A0A9D1Y1S7_9FIRM</name>
<reference evidence="2" key="1">
    <citation type="journal article" date="2021" name="PeerJ">
        <title>Extensive microbial diversity within the chicken gut microbiome revealed by metagenomics and culture.</title>
        <authorList>
            <person name="Gilroy R."/>
            <person name="Ravi A."/>
            <person name="Getino M."/>
            <person name="Pursley I."/>
            <person name="Horton D.L."/>
            <person name="Alikhan N.F."/>
            <person name="Baker D."/>
            <person name="Gharbi K."/>
            <person name="Hall N."/>
            <person name="Watson M."/>
            <person name="Adriaenssens E.M."/>
            <person name="Foster-Nyarko E."/>
            <person name="Jarju S."/>
            <person name="Secka A."/>
            <person name="Antonio M."/>
            <person name="Oren A."/>
            <person name="Chaudhuri R.R."/>
            <person name="La Ragione R."/>
            <person name="Hildebrand F."/>
            <person name="Pallen M.J."/>
        </authorList>
    </citation>
    <scope>NUCLEOTIDE SEQUENCE</scope>
    <source>
        <strain evidence="2">ChiHecec2B26-7398</strain>
    </source>
</reference>